<dbReference type="RefSeq" id="WP_348389352.1">
    <property type="nucleotide sequence ID" value="NZ_CP134146.1"/>
</dbReference>
<reference evidence="3" key="1">
    <citation type="submission" date="2023-09" db="EMBL/GenBank/DDBJ databases">
        <authorList>
            <person name="Li S."/>
            <person name="Li X."/>
            <person name="Zhang C."/>
            <person name="Zhao Z."/>
        </authorList>
    </citation>
    <scope>NUCLEOTIDE SEQUENCE [LARGE SCALE GENOMIC DNA]</scope>
    <source>
        <strain evidence="3">SQ345</strain>
    </source>
</reference>
<evidence type="ECO:0000256" key="1">
    <source>
        <dbReference type="SAM" id="SignalP"/>
    </source>
</evidence>
<sequence>MNTTKLTLTTTTSALIIASSLLLSNGAQADSMSNYMENALIDVCKAAKSNNTIRFDNTVDGYRLKTKTVALKVVCNGENISEFAANHGANKTADRLNNALGDVSIEDVALNESDKLYVNF</sequence>
<keyword evidence="3" id="KW-1185">Reference proteome</keyword>
<name>A0ABY9TN93_9GAMM</name>
<proteinExistence type="predicted"/>
<protein>
    <submittedName>
        <fullName evidence="2">DUF3718 domain-containing protein</fullName>
    </submittedName>
</protein>
<dbReference type="InterPro" id="IPR022193">
    <property type="entry name" value="DUF3718"/>
</dbReference>
<dbReference type="EMBL" id="CP134146">
    <property type="protein sequence ID" value="WNC70211.1"/>
    <property type="molecule type" value="Genomic_DNA"/>
</dbReference>
<keyword evidence="1" id="KW-0732">Signal</keyword>
<evidence type="ECO:0000313" key="2">
    <source>
        <dbReference type="EMBL" id="WNC70211.1"/>
    </source>
</evidence>
<dbReference type="Proteomes" id="UP001248581">
    <property type="component" value="Chromosome"/>
</dbReference>
<dbReference type="Pfam" id="PF12514">
    <property type="entry name" value="DUF3718"/>
    <property type="match status" value="1"/>
</dbReference>
<organism evidence="2 3">
    <name type="scientific">Thalassotalea nanhaiensis</name>
    <dbReference type="NCBI Taxonomy" id="3065648"/>
    <lineage>
        <taxon>Bacteria</taxon>
        <taxon>Pseudomonadati</taxon>
        <taxon>Pseudomonadota</taxon>
        <taxon>Gammaproteobacteria</taxon>
        <taxon>Alteromonadales</taxon>
        <taxon>Colwelliaceae</taxon>
        <taxon>Thalassotalea</taxon>
    </lineage>
</organism>
<gene>
    <name evidence="2" type="ORF">RI845_08730</name>
</gene>
<evidence type="ECO:0000313" key="3">
    <source>
        <dbReference type="Proteomes" id="UP001248581"/>
    </source>
</evidence>
<feature type="signal peptide" evidence="1">
    <location>
        <begin position="1"/>
        <end position="29"/>
    </location>
</feature>
<accession>A0ABY9TN93</accession>
<feature type="chain" id="PRO_5046566616" evidence="1">
    <location>
        <begin position="30"/>
        <end position="120"/>
    </location>
</feature>